<keyword evidence="3" id="KW-1185">Reference proteome</keyword>
<evidence type="ECO:0000313" key="3">
    <source>
        <dbReference type="Proteomes" id="UP000288429"/>
    </source>
</evidence>
<proteinExistence type="predicted"/>
<gene>
    <name evidence="2" type="ORF">CDV31_016216</name>
</gene>
<name>A0A428SD09_9HYPO</name>
<accession>A0A428SD09</accession>
<evidence type="ECO:0000313" key="2">
    <source>
        <dbReference type="EMBL" id="RSL87663.1"/>
    </source>
</evidence>
<organism evidence="2 3">
    <name type="scientific">Fusarium ambrosium</name>
    <dbReference type="NCBI Taxonomy" id="131363"/>
    <lineage>
        <taxon>Eukaryota</taxon>
        <taxon>Fungi</taxon>
        <taxon>Dikarya</taxon>
        <taxon>Ascomycota</taxon>
        <taxon>Pezizomycotina</taxon>
        <taxon>Sordariomycetes</taxon>
        <taxon>Hypocreomycetidae</taxon>
        <taxon>Hypocreales</taxon>
        <taxon>Nectriaceae</taxon>
        <taxon>Fusarium</taxon>
        <taxon>Fusarium solani species complex</taxon>
    </lineage>
</organism>
<dbReference type="EMBL" id="NIZV01000497">
    <property type="protein sequence ID" value="RSL87663.1"/>
    <property type="molecule type" value="Genomic_DNA"/>
</dbReference>
<feature type="region of interest" description="Disordered" evidence="1">
    <location>
        <begin position="1"/>
        <end position="33"/>
    </location>
</feature>
<dbReference type="AlphaFoldDB" id="A0A428SD09"/>
<dbReference type="Proteomes" id="UP000288429">
    <property type="component" value="Unassembled WGS sequence"/>
</dbReference>
<feature type="compositionally biased region" description="Basic and acidic residues" evidence="1">
    <location>
        <begin position="1"/>
        <end position="15"/>
    </location>
</feature>
<comment type="caution">
    <text evidence="2">The sequence shown here is derived from an EMBL/GenBank/DDBJ whole genome shotgun (WGS) entry which is preliminary data.</text>
</comment>
<protein>
    <submittedName>
        <fullName evidence="2">Uncharacterized protein</fullName>
    </submittedName>
</protein>
<feature type="non-terminal residue" evidence="2">
    <location>
        <position position="77"/>
    </location>
</feature>
<evidence type="ECO:0000256" key="1">
    <source>
        <dbReference type="SAM" id="MobiDB-lite"/>
    </source>
</evidence>
<reference evidence="2 3" key="1">
    <citation type="submission" date="2017-06" db="EMBL/GenBank/DDBJ databases">
        <title>Cmopartive genomic analysis of Ambrosia Fusariam Clade fungi.</title>
        <authorList>
            <person name="Stajich J.E."/>
            <person name="Carrillo J."/>
            <person name="Kijimoto T."/>
            <person name="Eskalen A."/>
            <person name="O'Donnell K."/>
            <person name="Kasson M."/>
        </authorList>
    </citation>
    <scope>NUCLEOTIDE SEQUENCE [LARGE SCALE GENOMIC DNA]</scope>
    <source>
        <strain evidence="2 3">NRRL 20438</strain>
    </source>
</reference>
<sequence>MLERSDGQSDREGNRLRQSGYEPAAKMPAKFSEPRQLRDNFCKAVDVGGQSSDDILSASSVDWTFSFKATPEHLLAM</sequence>